<dbReference type="AlphaFoldDB" id="A0A5X4PE25"/>
<protein>
    <submittedName>
        <fullName evidence="1">Uncharacterized protein</fullName>
    </submittedName>
</protein>
<sequence length="78" mass="8931">MKLLRSLIHKMLDRKVQQPEAVPTITGEEFVELIKNPEKISSKLVKKVVLNGLIRLEKEGYDPFCSTDTQPPEQRKGN</sequence>
<name>A0A5X4PE25_SALET</name>
<comment type="caution">
    <text evidence="1">The sequence shown here is derived from an EMBL/GenBank/DDBJ whole genome shotgun (WGS) entry which is preliminary data.</text>
</comment>
<reference evidence="1" key="1">
    <citation type="submission" date="2018-11" db="EMBL/GenBank/DDBJ databases">
        <authorList>
            <person name="Ashton P.M."/>
            <person name="Dallman T."/>
            <person name="Nair S."/>
            <person name="De Pinna E."/>
            <person name="Peters T."/>
            <person name="Grant K."/>
        </authorList>
    </citation>
    <scope>NUCLEOTIDE SEQUENCE</scope>
    <source>
        <strain evidence="1">638096</strain>
    </source>
</reference>
<proteinExistence type="predicted"/>
<evidence type="ECO:0000313" key="1">
    <source>
        <dbReference type="EMBL" id="EBZ8648468.1"/>
    </source>
</evidence>
<organism evidence="1">
    <name type="scientific">Salmonella enterica subsp. enterica serovar Hull</name>
    <dbReference type="NCBI Taxonomy" id="1403564"/>
    <lineage>
        <taxon>Bacteria</taxon>
        <taxon>Pseudomonadati</taxon>
        <taxon>Pseudomonadota</taxon>
        <taxon>Gammaproteobacteria</taxon>
        <taxon>Enterobacterales</taxon>
        <taxon>Enterobacteriaceae</taxon>
        <taxon>Salmonella</taxon>
    </lineage>
</organism>
<accession>A0A5X4PE25</accession>
<dbReference type="EMBL" id="AAHSMS010000010">
    <property type="protein sequence ID" value="EBZ8648468.1"/>
    <property type="molecule type" value="Genomic_DNA"/>
</dbReference>
<gene>
    <name evidence="1" type="ORF">EHB58_09610</name>
</gene>